<keyword evidence="2" id="KW-1185">Reference proteome</keyword>
<sequence length="210" mass="21530">MKHLLRIFFVLALLCGGSSSSIARASGIDFRMTVLDPPNSCTPDDTACFIFNAGVPFNVSLSQSVCDQFGLGNGVTPGTYGCFLANNATPGTIDSLELSFLGAPLGNQPASCDSGGQNGTPSALNVVSCTETNGLYDLSFAGGTGIAPGSDLIVFEEGADPTLFQGGSGVVGITPEPDSLLLFSTGVLMAGLYMSRRIWTTVKGAAANNR</sequence>
<proteinExistence type="predicted"/>
<accession>A0ACC5P073</accession>
<reference evidence="1" key="1">
    <citation type="submission" date="2020-08" db="EMBL/GenBank/DDBJ databases">
        <title>Genomic Encyclopedia of Type Strains, Phase IV (KMG-V): Genome sequencing to study the core and pangenomes of soil and plant-associated prokaryotes.</title>
        <authorList>
            <person name="Whitman W."/>
        </authorList>
    </citation>
    <scope>NUCLEOTIDE SEQUENCE</scope>
    <source>
        <strain evidence="1">M8UP15</strain>
    </source>
</reference>
<gene>
    <name evidence="1" type="ORF">HDF13_002579</name>
</gene>
<evidence type="ECO:0000313" key="1">
    <source>
        <dbReference type="EMBL" id="MBB5340246.1"/>
    </source>
</evidence>
<evidence type="ECO:0000313" key="2">
    <source>
        <dbReference type="Proteomes" id="UP000569005"/>
    </source>
</evidence>
<name>A0ACC5P073_9BACT</name>
<comment type="caution">
    <text evidence="1">The sequence shown here is derived from an EMBL/GenBank/DDBJ whole genome shotgun (WGS) entry which is preliminary data.</text>
</comment>
<protein>
    <submittedName>
        <fullName evidence="1">Uncharacterized protein</fullName>
    </submittedName>
</protein>
<organism evidence="1 2">
    <name type="scientific">Tunturiibacter gelidiferens</name>
    <dbReference type="NCBI Taxonomy" id="3069689"/>
    <lineage>
        <taxon>Bacteria</taxon>
        <taxon>Pseudomonadati</taxon>
        <taxon>Acidobacteriota</taxon>
        <taxon>Terriglobia</taxon>
        <taxon>Terriglobales</taxon>
        <taxon>Acidobacteriaceae</taxon>
        <taxon>Tunturiibacter</taxon>
    </lineage>
</organism>
<dbReference type="Proteomes" id="UP000569005">
    <property type="component" value="Unassembled WGS sequence"/>
</dbReference>
<dbReference type="EMBL" id="JACHEA010000001">
    <property type="protein sequence ID" value="MBB5340246.1"/>
    <property type="molecule type" value="Genomic_DNA"/>
</dbReference>